<proteinExistence type="predicted"/>
<dbReference type="AlphaFoldDB" id="A0A0A9W1K8"/>
<feature type="compositionally biased region" description="Polar residues" evidence="1">
    <location>
        <begin position="498"/>
        <end position="508"/>
    </location>
</feature>
<gene>
    <name evidence="3" type="primary">Ubxn11</name>
    <name evidence="3" type="ORF">CM83_8075</name>
</gene>
<accession>A0A0A9W1K8</accession>
<dbReference type="SUPFAM" id="SSF102848">
    <property type="entry name" value="NSFL1 (p97 ATPase) cofactor p47, SEP domain"/>
    <property type="match status" value="1"/>
</dbReference>
<protein>
    <submittedName>
        <fullName evidence="3">UBX domain-containing protein 11</fullName>
    </submittedName>
</protein>
<feature type="compositionally biased region" description="Basic and acidic residues" evidence="1">
    <location>
        <begin position="400"/>
        <end position="416"/>
    </location>
</feature>
<feature type="compositionally biased region" description="Basic and acidic residues" evidence="1">
    <location>
        <begin position="35"/>
        <end position="55"/>
    </location>
</feature>
<reference evidence="3" key="2">
    <citation type="submission" date="2014-07" db="EMBL/GenBank/DDBJ databases">
        <authorList>
            <person name="Hull J."/>
        </authorList>
    </citation>
    <scope>NUCLEOTIDE SEQUENCE</scope>
</reference>
<feature type="compositionally biased region" description="Low complexity" evidence="1">
    <location>
        <begin position="233"/>
        <end position="255"/>
    </location>
</feature>
<dbReference type="PANTHER" id="PTHR23333">
    <property type="entry name" value="UBX DOMAIN CONTAINING PROTEIN"/>
    <property type="match status" value="1"/>
</dbReference>
<sequence>MEQQLMLLRDDLKDAVEILKRKDQEITTLENKVALAERRRDADEKGGSPAEDLRDLSEEVDPALKSKQEQLQNECNTLSKKLQEMEKFFGDYGLAWVKEDALDETDQNNLWVRKTNIHYTPDFDKIFLVVEELNVGNTEPQVVKTGNTAQFKTADLLHLTLYADGIQLENNPFRKYDSPSVEEFFLDLEDGYFPSELRGEHPEGVIFKVKDMRSTKFADDPNRRPTVKRDRSLTSSPRRLSTSSTSRGPSKSSNGKNEKSEGEKNPSANGSLIHRRSKTLSRKGSTASRRKIVKRVAGDPTESQKIADGKEQPQDSVTPTDVGAVDERDEGIKSAGLPAEGTLKVAQDEEGVNNTEISPVNDDKTPKTAPGSGEPEGAVIASAHGVETNKGFVDGNIPSADKHPGNDIGSDNKKLDPQSTDTGLKQIFGADKSPQVSSTRVPESLPPNDPKNELDKEQTKDSFGLPRPPLSPDGSSQVAKPRGPPSKHFENFFLNKVGETQTSGTFVSAQPPQQNTQSQPPPAHVTNITYNEAPITIQMTPSELKGGERKTVPMDSNICKVTDGNFHPKPCDCASRPTTVTRKEDGGIGTTGLIRAPGETEYREAYSQNAVNLMNVLRQKYKYQEKKEDMQSPPDPPKMGAPFDPNIQWPNFVFFGHPKGQEASPPSPTPVSPPASTKKHSDNPQIIQLNEKTSERMISVKMRTR</sequence>
<reference evidence="3" key="1">
    <citation type="journal article" date="2014" name="PLoS ONE">
        <title>Transcriptome-Based Identification of ABC Transporters in the Western Tarnished Plant Bug Lygus hesperus.</title>
        <authorList>
            <person name="Hull J.J."/>
            <person name="Chaney K."/>
            <person name="Geib S.M."/>
            <person name="Fabrick J.A."/>
            <person name="Brent C.S."/>
            <person name="Walsh D."/>
            <person name="Lavine L.C."/>
        </authorList>
    </citation>
    <scope>NUCLEOTIDE SEQUENCE</scope>
</reference>
<feature type="region of interest" description="Disordered" evidence="1">
    <location>
        <begin position="34"/>
        <end position="55"/>
    </location>
</feature>
<feature type="compositionally biased region" description="Basic and acidic residues" evidence="1">
    <location>
        <begin position="216"/>
        <end position="232"/>
    </location>
</feature>
<dbReference type="InterPro" id="IPR036241">
    <property type="entry name" value="NSFL1C_SEP_dom_sf"/>
</dbReference>
<organism evidence="3">
    <name type="scientific">Lygus hesperus</name>
    <name type="common">Western plant bug</name>
    <dbReference type="NCBI Taxonomy" id="30085"/>
    <lineage>
        <taxon>Eukaryota</taxon>
        <taxon>Metazoa</taxon>
        <taxon>Ecdysozoa</taxon>
        <taxon>Arthropoda</taxon>
        <taxon>Hexapoda</taxon>
        <taxon>Insecta</taxon>
        <taxon>Pterygota</taxon>
        <taxon>Neoptera</taxon>
        <taxon>Paraneoptera</taxon>
        <taxon>Hemiptera</taxon>
        <taxon>Heteroptera</taxon>
        <taxon>Panheteroptera</taxon>
        <taxon>Cimicomorpha</taxon>
        <taxon>Miridae</taxon>
        <taxon>Mirini</taxon>
        <taxon>Lygus</taxon>
    </lineage>
</organism>
<dbReference type="GO" id="GO:0043130">
    <property type="term" value="F:ubiquitin binding"/>
    <property type="evidence" value="ECO:0007669"/>
    <property type="project" value="TreeGrafter"/>
</dbReference>
<feature type="non-terminal residue" evidence="3">
    <location>
        <position position="705"/>
    </location>
</feature>
<dbReference type="PANTHER" id="PTHR23333:SF4">
    <property type="entry name" value="UBX DOMAIN-CONTAINING PROTEIN 11"/>
    <property type="match status" value="1"/>
</dbReference>
<evidence type="ECO:0000259" key="2">
    <source>
        <dbReference type="PROSITE" id="PS51399"/>
    </source>
</evidence>
<feature type="region of interest" description="Disordered" evidence="1">
    <location>
        <begin position="216"/>
        <end position="526"/>
    </location>
</feature>
<dbReference type="Pfam" id="PF08059">
    <property type="entry name" value="SEP"/>
    <property type="match status" value="1"/>
</dbReference>
<evidence type="ECO:0000313" key="3">
    <source>
        <dbReference type="EMBL" id="JAG01694.1"/>
    </source>
</evidence>
<feature type="domain" description="SEP" evidence="2">
    <location>
        <begin position="154"/>
        <end position="218"/>
    </location>
</feature>
<dbReference type="InterPro" id="IPR012989">
    <property type="entry name" value="SEP_domain"/>
</dbReference>
<feature type="compositionally biased region" description="Basic and acidic residues" evidence="1">
    <location>
        <begin position="450"/>
        <end position="460"/>
    </location>
</feature>
<dbReference type="Gene3D" id="3.30.420.210">
    <property type="entry name" value="SEP domain"/>
    <property type="match status" value="1"/>
</dbReference>
<dbReference type="PROSITE" id="PS51399">
    <property type="entry name" value="SEP"/>
    <property type="match status" value="1"/>
</dbReference>
<name>A0A0A9W1K8_LYGHE</name>
<dbReference type="EMBL" id="GBHO01041910">
    <property type="protein sequence ID" value="JAG01694.1"/>
    <property type="molecule type" value="Transcribed_RNA"/>
</dbReference>
<feature type="region of interest" description="Disordered" evidence="1">
    <location>
        <begin position="625"/>
        <end position="705"/>
    </location>
</feature>
<evidence type="ECO:0000256" key="1">
    <source>
        <dbReference type="SAM" id="MobiDB-lite"/>
    </source>
</evidence>
<dbReference type="GO" id="GO:0043161">
    <property type="term" value="P:proteasome-mediated ubiquitin-dependent protein catabolic process"/>
    <property type="evidence" value="ECO:0007669"/>
    <property type="project" value="TreeGrafter"/>
</dbReference>